<dbReference type="GO" id="GO:0003676">
    <property type="term" value="F:nucleic acid binding"/>
    <property type="evidence" value="ECO:0007669"/>
    <property type="project" value="InterPro"/>
</dbReference>
<feature type="domain" description="YprB ribonuclease H-like" evidence="1">
    <location>
        <begin position="31"/>
        <end position="157"/>
    </location>
</feature>
<accession>A0A6J4VT58</accession>
<proteinExistence type="predicted"/>
<dbReference type="Pfam" id="PF13482">
    <property type="entry name" value="RNase_H_2"/>
    <property type="match status" value="1"/>
</dbReference>
<evidence type="ECO:0000259" key="1">
    <source>
        <dbReference type="Pfam" id="PF13482"/>
    </source>
</evidence>
<dbReference type="Gene3D" id="3.30.420.10">
    <property type="entry name" value="Ribonuclease H-like superfamily/Ribonuclease H"/>
    <property type="match status" value="1"/>
</dbReference>
<protein>
    <recommendedName>
        <fullName evidence="1">YprB ribonuclease H-like domain-containing protein</fullName>
    </recommendedName>
</protein>
<dbReference type="EMBL" id="CADCWP010000332">
    <property type="protein sequence ID" value="CAA9587013.1"/>
    <property type="molecule type" value="Genomic_DNA"/>
</dbReference>
<dbReference type="InterPro" id="IPR036397">
    <property type="entry name" value="RNaseH_sf"/>
</dbReference>
<sequence length="249" mass="27791">MSTPKRLVVDLETKRSFDEVGGADNRAALGVSVVGVYDYAEDRFQAFREDGFGALTELLRGADEVVGFNLIGFDWPVLAAELGAWVTELPTLDLMIEAQKALGRRVSLDALAQATLGGGKSGSGLDALAYYHAGDWERLERYCLDDVKLTRDLYEYARKHGQLFYQKGPRRAPIPMSFAEHPLAPLFREVARERASVQMRYGGKVRQVDVTSFDGAYVRGFCRLRQKQLTFRLDKVEEAVKVASSTPLF</sequence>
<dbReference type="InterPro" id="IPR038720">
    <property type="entry name" value="YprB_RNase_H-like_dom"/>
</dbReference>
<dbReference type="SUPFAM" id="SSF53098">
    <property type="entry name" value="Ribonuclease H-like"/>
    <property type="match status" value="1"/>
</dbReference>
<organism evidence="2">
    <name type="scientific">uncultured Truepera sp</name>
    <dbReference type="NCBI Taxonomy" id="543023"/>
    <lineage>
        <taxon>Bacteria</taxon>
        <taxon>Thermotogati</taxon>
        <taxon>Deinococcota</taxon>
        <taxon>Deinococci</taxon>
        <taxon>Trueperales</taxon>
        <taxon>Trueperaceae</taxon>
        <taxon>Truepera</taxon>
        <taxon>environmental samples</taxon>
    </lineage>
</organism>
<dbReference type="AlphaFoldDB" id="A0A6J4VT58"/>
<evidence type="ECO:0000313" key="2">
    <source>
        <dbReference type="EMBL" id="CAA9587013.1"/>
    </source>
</evidence>
<gene>
    <name evidence="2" type="ORF">AVDCRST_MAG86-3698</name>
</gene>
<dbReference type="InterPro" id="IPR012337">
    <property type="entry name" value="RNaseH-like_sf"/>
</dbReference>
<name>A0A6J4VT58_9DEIN</name>
<reference evidence="2" key="1">
    <citation type="submission" date="2020-02" db="EMBL/GenBank/DDBJ databases">
        <authorList>
            <person name="Meier V. D."/>
        </authorList>
    </citation>
    <scope>NUCLEOTIDE SEQUENCE</scope>
    <source>
        <strain evidence="2">AVDCRST_MAG86</strain>
    </source>
</reference>